<accession>A0A4V1J7F7</accession>
<comment type="caution">
    <text evidence="1">The sequence shown here is derived from an EMBL/GenBank/DDBJ whole genome shotgun (WGS) entry which is preliminary data.</text>
</comment>
<proteinExistence type="predicted"/>
<sequence length="144" mass="17034">MKFIEQNEHISDSVNIDRETQARIDAFMKLHRSDYKDVVAYNLSPVERARYNYFRRNRINNHLIWGGIFYEEEYPESEEHYDLQNLIDSQSHTTQEIFNPEKYYAGKGFAELEDERKEDLKQLNTVSFISRHLAAGVIQAVVEG</sequence>
<protein>
    <submittedName>
        <fullName evidence="1">Uncharacterized protein</fullName>
    </submittedName>
</protein>
<dbReference type="EMBL" id="SCKX01000001">
    <property type="protein sequence ID" value="RWZ78527.1"/>
    <property type="molecule type" value="Genomic_DNA"/>
</dbReference>
<gene>
    <name evidence="1" type="ORF">EOT05_02130</name>
</gene>
<organism evidence="1 2">
    <name type="scientific">Candidatus Microsaccharimonas sossegonensis</name>
    <dbReference type="NCBI Taxonomy" id="2506948"/>
    <lineage>
        <taxon>Bacteria</taxon>
        <taxon>Candidatus Saccharimonadota</taxon>
        <taxon>Candidatus Saccharimonadia</taxon>
        <taxon>Candidatus Saccharimonadales</taxon>
        <taxon>Candidatus Saccharimonadaceae</taxon>
        <taxon>Candidatus Microsaccharimonas</taxon>
    </lineage>
</organism>
<dbReference type="Proteomes" id="UP000289257">
    <property type="component" value="Unassembled WGS sequence"/>
</dbReference>
<evidence type="ECO:0000313" key="1">
    <source>
        <dbReference type="EMBL" id="RWZ78527.1"/>
    </source>
</evidence>
<dbReference type="AlphaFoldDB" id="A0A4V1J7F7"/>
<keyword evidence="2" id="KW-1185">Reference proteome</keyword>
<reference evidence="1" key="1">
    <citation type="submission" date="2019-01" db="EMBL/GenBank/DDBJ databases">
        <title>Genomic signatures and co-occurrence patterns of the ultra-small Saccharimodia (Patescibacteria phylum) suggest a symbiotic lifestyle.</title>
        <authorList>
            <person name="Lemos L."/>
            <person name="Medeiros J."/>
            <person name="Andreote F."/>
            <person name="Fernandes G."/>
            <person name="Varani A."/>
            <person name="Oliveira G."/>
            <person name="Pylro V."/>
        </authorList>
    </citation>
    <scope>NUCLEOTIDE SEQUENCE [LARGE SCALE GENOMIC DNA]</scope>
    <source>
        <strain evidence="1">AMD02</strain>
    </source>
</reference>
<evidence type="ECO:0000313" key="2">
    <source>
        <dbReference type="Proteomes" id="UP000289257"/>
    </source>
</evidence>
<name>A0A4V1J7F7_9BACT</name>